<comment type="caution">
    <text evidence="1">The sequence shown here is derived from an EMBL/GenBank/DDBJ whole genome shotgun (WGS) entry which is preliminary data.</text>
</comment>
<dbReference type="OrthoDB" id="1000359at2759"/>
<dbReference type="PANTHER" id="PTHR31973:SF187">
    <property type="entry name" value="MUTATOR TRANSPOSASE MUDRA PROTEIN"/>
    <property type="match status" value="1"/>
</dbReference>
<keyword evidence="2" id="KW-1185">Reference proteome</keyword>
<gene>
    <name evidence="1" type="ORF">Goshw_022274</name>
</gene>
<organism evidence="1 2">
    <name type="scientific">Gossypium schwendimanii</name>
    <name type="common">Cotton</name>
    <dbReference type="NCBI Taxonomy" id="34291"/>
    <lineage>
        <taxon>Eukaryota</taxon>
        <taxon>Viridiplantae</taxon>
        <taxon>Streptophyta</taxon>
        <taxon>Embryophyta</taxon>
        <taxon>Tracheophyta</taxon>
        <taxon>Spermatophyta</taxon>
        <taxon>Magnoliopsida</taxon>
        <taxon>eudicotyledons</taxon>
        <taxon>Gunneridae</taxon>
        <taxon>Pentapetalae</taxon>
        <taxon>rosids</taxon>
        <taxon>malvids</taxon>
        <taxon>Malvales</taxon>
        <taxon>Malvaceae</taxon>
        <taxon>Malvoideae</taxon>
        <taxon>Gossypium</taxon>
    </lineage>
</organism>
<sequence>MPGSTIKMVVQRVTADSLSHFKRYNVCFDALKRGLKVGCWLLSLLSTDLGLEDGYGYTIISDQQKIEISDILPRVEHRNCARQVFANWSGRKLRKSYECDFWQIVKCATEREWEDICSTLEKKDKDAYDNLMKKFPKM</sequence>
<dbReference type="Proteomes" id="UP000593576">
    <property type="component" value="Unassembled WGS sequence"/>
</dbReference>
<proteinExistence type="predicted"/>
<name>A0A7J9N487_GOSSC</name>
<accession>A0A7J9N487</accession>
<dbReference type="AlphaFoldDB" id="A0A7J9N487"/>
<dbReference type="EMBL" id="JABFAF010269889">
    <property type="protein sequence ID" value="MBA0877917.1"/>
    <property type="molecule type" value="Genomic_DNA"/>
</dbReference>
<reference evidence="1 2" key="1">
    <citation type="journal article" date="2019" name="Genome Biol. Evol.">
        <title>Insights into the evolution of the New World diploid cottons (Gossypium, subgenus Houzingenia) based on genome sequencing.</title>
        <authorList>
            <person name="Grover C.E."/>
            <person name="Arick M.A. 2nd"/>
            <person name="Thrash A."/>
            <person name="Conover J.L."/>
            <person name="Sanders W.S."/>
            <person name="Peterson D.G."/>
            <person name="Frelichowski J.E."/>
            <person name="Scheffler J.A."/>
            <person name="Scheffler B.E."/>
            <person name="Wendel J.F."/>
        </authorList>
    </citation>
    <scope>NUCLEOTIDE SEQUENCE [LARGE SCALE GENOMIC DNA]</scope>
    <source>
        <strain evidence="1">1</strain>
        <tissue evidence="1">Leaf</tissue>
    </source>
</reference>
<dbReference type="PANTHER" id="PTHR31973">
    <property type="entry name" value="POLYPROTEIN, PUTATIVE-RELATED"/>
    <property type="match status" value="1"/>
</dbReference>
<evidence type="ECO:0000313" key="2">
    <source>
        <dbReference type="Proteomes" id="UP000593576"/>
    </source>
</evidence>
<protein>
    <submittedName>
        <fullName evidence="1">Uncharacterized protein</fullName>
    </submittedName>
</protein>
<evidence type="ECO:0000313" key="1">
    <source>
        <dbReference type="EMBL" id="MBA0877917.1"/>
    </source>
</evidence>